<proteinExistence type="predicted"/>
<evidence type="ECO:0000313" key="2">
    <source>
        <dbReference type="Proteomes" id="UP001152795"/>
    </source>
</evidence>
<feature type="non-terminal residue" evidence="1">
    <location>
        <position position="1"/>
    </location>
</feature>
<accession>A0A6S7JC82</accession>
<sequence>ANIESKEQRRLEYQARSLVPLNTHELLPQMIWKASLLHFTRCLVEHSIIKRLLRTTGRLSMQKFVKRINIDLPFHYWTGVNERFNVGPMKSFNEPPD</sequence>
<name>A0A6S7JC82_PARCT</name>
<feature type="non-terminal residue" evidence="1">
    <location>
        <position position="97"/>
    </location>
</feature>
<reference evidence="1" key="1">
    <citation type="submission" date="2020-04" db="EMBL/GenBank/DDBJ databases">
        <authorList>
            <person name="Alioto T."/>
            <person name="Alioto T."/>
            <person name="Gomez Garrido J."/>
        </authorList>
    </citation>
    <scope>NUCLEOTIDE SEQUENCE</scope>
    <source>
        <strain evidence="1">A484AB</strain>
    </source>
</reference>
<dbReference type="EMBL" id="CACRXK020015398">
    <property type="protein sequence ID" value="CAB4028318.1"/>
    <property type="molecule type" value="Genomic_DNA"/>
</dbReference>
<evidence type="ECO:0000313" key="1">
    <source>
        <dbReference type="EMBL" id="CAB4028318.1"/>
    </source>
</evidence>
<dbReference type="AlphaFoldDB" id="A0A6S7JC82"/>
<protein>
    <submittedName>
        <fullName evidence="1">Uncharacterized protein</fullName>
    </submittedName>
</protein>
<organism evidence="1 2">
    <name type="scientific">Paramuricea clavata</name>
    <name type="common">Red gorgonian</name>
    <name type="synonym">Violescent sea-whip</name>
    <dbReference type="NCBI Taxonomy" id="317549"/>
    <lineage>
        <taxon>Eukaryota</taxon>
        <taxon>Metazoa</taxon>
        <taxon>Cnidaria</taxon>
        <taxon>Anthozoa</taxon>
        <taxon>Octocorallia</taxon>
        <taxon>Malacalcyonacea</taxon>
        <taxon>Plexauridae</taxon>
        <taxon>Paramuricea</taxon>
    </lineage>
</organism>
<dbReference type="Proteomes" id="UP001152795">
    <property type="component" value="Unassembled WGS sequence"/>
</dbReference>
<comment type="caution">
    <text evidence="1">The sequence shown here is derived from an EMBL/GenBank/DDBJ whole genome shotgun (WGS) entry which is preliminary data.</text>
</comment>
<keyword evidence="2" id="KW-1185">Reference proteome</keyword>
<gene>
    <name evidence="1" type="ORF">PACLA_8A063342</name>
</gene>